<keyword evidence="1" id="KW-0472">Membrane</keyword>
<dbReference type="EMBL" id="JN885137">
    <property type="protein sequence ID" value="AEW87862.1"/>
    <property type="molecule type" value="Genomic_DNA"/>
</dbReference>
<evidence type="ECO:0000256" key="1">
    <source>
        <dbReference type="SAM" id="Phobius"/>
    </source>
</evidence>
<dbReference type="Proteomes" id="UP000124292">
    <property type="component" value="Genome"/>
</dbReference>
<reference evidence="4 5" key="1">
    <citation type="journal article" date="2013" name="J. Virol.">
        <title>Genomic characterization of Japanese macaque rhadinovirus, a novel herpesvirus isolated from a nonhuman primate with a spontaneous inflammatory demyelinating disease.</title>
        <authorList>
            <person name="Estep R.D."/>
            <person name="Hansen S.G."/>
            <person name="Rogers K.S."/>
            <person name="Axthelm M.K."/>
            <person name="Wong S.W."/>
        </authorList>
    </citation>
    <scope>NUCLEOTIDE SEQUENCE [LARGE SCALE GENOMIC DNA]</scope>
    <source>
        <strain evidence="3">12E2</strain>
        <strain evidence="2">3A1</strain>
    </source>
</reference>
<dbReference type="EMBL" id="JN885136">
    <property type="protein sequence ID" value="AEW87692.1"/>
    <property type="molecule type" value="Genomic_DNA"/>
</dbReference>
<organism evidence="3 4">
    <name type="scientific">Macaca fuscata rhadinovirus</name>
    <dbReference type="NCBI Taxonomy" id="272551"/>
    <lineage>
        <taxon>Viruses</taxon>
        <taxon>Duplodnaviria</taxon>
        <taxon>Heunggongvirae</taxon>
        <taxon>Peploviricota</taxon>
        <taxon>Herviviricetes</taxon>
        <taxon>Herpesvirales</taxon>
        <taxon>Orthoherpesviridae</taxon>
        <taxon>Gammaherpesvirinae</taxon>
        <taxon>Rhadinovirus</taxon>
        <taxon>Rhadinovirus macacinegamma11</taxon>
        <taxon>macacine gammaherpesvirus 11</taxon>
    </lineage>
</organism>
<feature type="transmembrane region" description="Helical" evidence="1">
    <location>
        <begin position="86"/>
        <end position="116"/>
    </location>
</feature>
<proteinExistence type="predicted"/>
<gene>
    <name evidence="3" type="ORF">JM168</name>
</gene>
<keyword evidence="1" id="KW-0812">Transmembrane</keyword>
<evidence type="ECO:0000313" key="4">
    <source>
        <dbReference type="Proteomes" id="UP000124292"/>
    </source>
</evidence>
<feature type="transmembrane region" description="Helical" evidence="1">
    <location>
        <begin position="56"/>
        <end position="74"/>
    </location>
</feature>
<dbReference type="Proteomes" id="UP000133219">
    <property type="component" value="Segment"/>
</dbReference>
<name>G9JMZ5_9GAMA</name>
<sequence>MFVSFATMGNTYDFYNNNIMEWTLQNYTLNTANIYSNGILWICMVKFTNKHCKNNWIVVCNICRYVAILLLFIINRGNIYEEINCLFFVTALIGMYAVTEASTTSSLTMALAYSIITANTGIF</sequence>
<evidence type="ECO:0000313" key="3">
    <source>
        <dbReference type="EMBL" id="AEW87862.1"/>
    </source>
</evidence>
<protein>
    <submittedName>
        <fullName evidence="3">JM168</fullName>
    </submittedName>
</protein>
<evidence type="ECO:0000313" key="5">
    <source>
        <dbReference type="Proteomes" id="UP000133219"/>
    </source>
</evidence>
<dbReference type="RefSeq" id="YP_238471.1">
    <property type="nucleotide sequence ID" value="NC_007016.1"/>
</dbReference>
<evidence type="ECO:0000313" key="2">
    <source>
        <dbReference type="EMBL" id="AEW87692.1"/>
    </source>
</evidence>
<dbReference type="GeneID" id="3416553"/>
<dbReference type="KEGG" id="vg:3416553"/>
<keyword evidence="1" id="KW-1133">Transmembrane helix</keyword>
<accession>G9JMZ5</accession>